<protein>
    <recommendedName>
        <fullName evidence="4">Glycosyltransferase RgtA/B/C/D-like domain-containing protein</fullName>
    </recommendedName>
</protein>
<name>A0A0R3N6G3_9BRAD</name>
<feature type="transmembrane region" description="Helical" evidence="1">
    <location>
        <begin position="322"/>
        <end position="342"/>
    </location>
</feature>
<evidence type="ECO:0008006" key="4">
    <source>
        <dbReference type="Google" id="ProtNLM"/>
    </source>
</evidence>
<dbReference type="Proteomes" id="UP000051660">
    <property type="component" value="Unassembled WGS sequence"/>
</dbReference>
<feature type="transmembrane region" description="Helical" evidence="1">
    <location>
        <begin position="54"/>
        <end position="75"/>
    </location>
</feature>
<organism evidence="2 3">
    <name type="scientific">Bradyrhizobium lablabi</name>
    <dbReference type="NCBI Taxonomy" id="722472"/>
    <lineage>
        <taxon>Bacteria</taxon>
        <taxon>Pseudomonadati</taxon>
        <taxon>Pseudomonadota</taxon>
        <taxon>Alphaproteobacteria</taxon>
        <taxon>Hyphomicrobiales</taxon>
        <taxon>Nitrobacteraceae</taxon>
        <taxon>Bradyrhizobium</taxon>
    </lineage>
</organism>
<dbReference type="EMBL" id="LLYB01000060">
    <property type="protein sequence ID" value="KRR24870.1"/>
    <property type="molecule type" value="Genomic_DNA"/>
</dbReference>
<reference evidence="2 3" key="1">
    <citation type="submission" date="2014-03" db="EMBL/GenBank/DDBJ databases">
        <title>Bradyrhizobium valentinum sp. nov., isolated from effective nodules of Lupinus mariae-josephae, a lupine endemic of basic-lime soils in Eastern Spain.</title>
        <authorList>
            <person name="Duran D."/>
            <person name="Rey L."/>
            <person name="Navarro A."/>
            <person name="Busquets A."/>
            <person name="Imperial J."/>
            <person name="Ruiz-Argueso T."/>
        </authorList>
    </citation>
    <scope>NUCLEOTIDE SEQUENCE [LARGE SCALE GENOMIC DNA]</scope>
    <source>
        <strain evidence="2 3">CCBAU 23086</strain>
    </source>
</reference>
<feature type="transmembrane region" description="Helical" evidence="1">
    <location>
        <begin position="82"/>
        <end position="103"/>
    </location>
</feature>
<dbReference type="AlphaFoldDB" id="A0A0R3N6G3"/>
<keyword evidence="1" id="KW-0472">Membrane</keyword>
<feature type="transmembrane region" description="Helical" evidence="1">
    <location>
        <begin position="141"/>
        <end position="167"/>
    </location>
</feature>
<feature type="transmembrane region" description="Helical" evidence="1">
    <location>
        <begin position="291"/>
        <end position="310"/>
    </location>
</feature>
<proteinExistence type="predicted"/>
<evidence type="ECO:0000313" key="3">
    <source>
        <dbReference type="Proteomes" id="UP000051660"/>
    </source>
</evidence>
<feature type="transmembrane region" description="Helical" evidence="1">
    <location>
        <begin position="109"/>
        <end position="129"/>
    </location>
</feature>
<evidence type="ECO:0000256" key="1">
    <source>
        <dbReference type="SAM" id="Phobius"/>
    </source>
</evidence>
<gene>
    <name evidence="2" type="ORF">CQ14_05935</name>
</gene>
<comment type="caution">
    <text evidence="2">The sequence shown here is derived from an EMBL/GenBank/DDBJ whole genome shotgun (WGS) entry which is preliminary data.</text>
</comment>
<feature type="transmembrane region" description="Helical" evidence="1">
    <location>
        <begin position="257"/>
        <end position="279"/>
    </location>
</feature>
<keyword evidence="1" id="KW-0812">Transmembrane</keyword>
<feature type="transmembrane region" description="Helical" evidence="1">
    <location>
        <begin position="187"/>
        <end position="206"/>
    </location>
</feature>
<accession>A0A0R3N6G3</accession>
<evidence type="ECO:0000313" key="2">
    <source>
        <dbReference type="EMBL" id="KRR24870.1"/>
    </source>
</evidence>
<keyword evidence="1" id="KW-1133">Transmembrane helix</keyword>
<feature type="transmembrane region" description="Helical" evidence="1">
    <location>
        <begin position="218"/>
        <end position="237"/>
    </location>
</feature>
<feature type="transmembrane region" description="Helical" evidence="1">
    <location>
        <begin position="347"/>
        <end position="366"/>
    </location>
</feature>
<sequence length="686" mass="76001">MGGLIEEWGLLGLANNGTNLWWISPASALGALATRPLSIFPFALAHVLSPNSFSAWHVLTIFELIIKGVAAAYLIRQAVRSDLLAVLGGVIAIVYPADTMTIALRNLHINFAMMLVLVGASLNIADLTCDRSRRLLSMLGAASALAAFLMYEAALPLIILPLMVVFIRFGTRGALRNLRAKAASHVIWFLPAVTYVVYVLIIKNYIPQSYQASIFPSSADALATIVNALKAVFSIAYPRLLWDGWRDGVSMLLVEMSLHTAVPLLFALTTVIWLVAWRCCAASDPGGGRMVRALIAGLIIMIAGYLPFALLPSHQAISQRTFLWAAIGASFFTVGILGLFVWRQRLVAAYLVFLTFMVPSLAFMLVQHDHYVELSNNSKRALRSILAQVDPAKTNVVIDKTNSIGHTWNLLDGNMQLAIAYLRDTPQQIYLFEVCRATGMEWARSFPLARHGDCREEAIDWRFVAPVPVSGPGMPALASSDDLVLPKDQTHTVIVERAPPPIEAVVNHDPTTPASRKRVTNILEIDPPSQLWRSLKSDRGEFFRWSFGDWWSLEKPTPGTGWREAEWGYRGSSHTSSAWANRDEAMIDFEFHPVKPSYPFRIRFSFINPNGSYQFEVFINGRKVDLLASDGVYSGVIPPSVLRDGMNEFRLKAPVDPQNYGLSVMVDWFEIGERPVVALIKSLPLP</sequence>